<reference evidence="2" key="1">
    <citation type="submission" date="2013-04" db="EMBL/GenBank/DDBJ databases">
        <title>The genome sequencing project of 58 acetic acid bacteria.</title>
        <authorList>
            <person name="Okamoto-Kainuma A."/>
            <person name="Ishikawa M."/>
            <person name="Umino S."/>
            <person name="Koizumi Y."/>
            <person name="Shiwa Y."/>
            <person name="Yoshikawa H."/>
            <person name="Matsutani M."/>
            <person name="Matsushita K."/>
        </authorList>
    </citation>
    <scope>NUCLEOTIDE SEQUENCE</scope>
    <source>
        <strain evidence="2">DSM 15669</strain>
    </source>
</reference>
<keyword evidence="3" id="KW-1185">Reference proteome</keyword>
<protein>
    <submittedName>
        <fullName evidence="2">Outer membrane autotransporter barrel protein</fullName>
    </submittedName>
</protein>
<dbReference type="Gene3D" id="2.40.128.130">
    <property type="entry name" value="Autotransporter beta-domain"/>
    <property type="match status" value="1"/>
</dbReference>
<dbReference type="Pfam" id="PF03797">
    <property type="entry name" value="Autotransporter"/>
    <property type="match status" value="1"/>
</dbReference>
<evidence type="ECO:0000313" key="3">
    <source>
        <dbReference type="Proteomes" id="UP001062901"/>
    </source>
</evidence>
<accession>A0ABQ0NZB6</accession>
<dbReference type="InterPro" id="IPR036709">
    <property type="entry name" value="Autotransporte_beta_dom_sf"/>
</dbReference>
<dbReference type="SMART" id="SM00869">
    <property type="entry name" value="Autotransporter"/>
    <property type="match status" value="1"/>
</dbReference>
<proteinExistence type="predicted"/>
<organism evidence="2 3">
    <name type="scientific">Saccharibacter floricola DSM 15669</name>
    <dbReference type="NCBI Taxonomy" id="1123227"/>
    <lineage>
        <taxon>Bacteria</taxon>
        <taxon>Pseudomonadati</taxon>
        <taxon>Pseudomonadota</taxon>
        <taxon>Alphaproteobacteria</taxon>
        <taxon>Acetobacterales</taxon>
        <taxon>Acetobacteraceae</taxon>
        <taxon>Saccharibacter</taxon>
    </lineage>
</organism>
<sequence length="359" mass="38307">MGDALVNLTRPQAHQALSALSGEAYASTRTAMINESYYLRNALITRLDCVTNDVICNTQDAGYRQKGNPHALSVWGVTYGSVGGNAGGNGTSSMNQSSVGWIMGADTTLQHWRVGGMLAYGRSMFSDASAHNSSSHANNASIGLYGGRAWSVGGLTRDAALTLKLGLTYSWDMINTNRSIRLPDYQEKTHSNYRAGTAQAFGETGYRFTLHAHHTPIALEPFVRMTYLSTQYGSFHEHGSLAALRVKGRNDNMGYATFGLKSSTRFTLGAVAIAPHLSAAYRYGFGMTRTTAHAAFAAAGQDATMMSVAGTPISANTALLNTGLSAQLAQRLDVSVDYIGQYGSHITSSGGFGSATYRF</sequence>
<dbReference type="EMBL" id="BAQD01000021">
    <property type="protein sequence ID" value="GBQ07242.1"/>
    <property type="molecule type" value="Genomic_DNA"/>
</dbReference>
<comment type="caution">
    <text evidence="2">The sequence shown here is derived from an EMBL/GenBank/DDBJ whole genome shotgun (WGS) entry which is preliminary data.</text>
</comment>
<dbReference type="Proteomes" id="UP001062901">
    <property type="component" value="Unassembled WGS sequence"/>
</dbReference>
<gene>
    <name evidence="2" type="ORF">AA15669_1296</name>
</gene>
<evidence type="ECO:0000313" key="2">
    <source>
        <dbReference type="EMBL" id="GBQ07242.1"/>
    </source>
</evidence>
<name>A0ABQ0NZB6_9PROT</name>
<dbReference type="SUPFAM" id="SSF103515">
    <property type="entry name" value="Autotransporter"/>
    <property type="match status" value="1"/>
</dbReference>
<dbReference type="PROSITE" id="PS51208">
    <property type="entry name" value="AUTOTRANSPORTER"/>
    <property type="match status" value="1"/>
</dbReference>
<dbReference type="InterPro" id="IPR005546">
    <property type="entry name" value="Autotransporte_beta"/>
</dbReference>
<evidence type="ECO:0000259" key="1">
    <source>
        <dbReference type="PROSITE" id="PS51208"/>
    </source>
</evidence>
<feature type="domain" description="Autotransporter" evidence="1">
    <location>
        <begin position="67"/>
        <end position="359"/>
    </location>
</feature>